<feature type="compositionally biased region" description="Low complexity" evidence="5">
    <location>
        <begin position="418"/>
        <end position="430"/>
    </location>
</feature>
<dbReference type="InterPro" id="IPR038491">
    <property type="entry name" value="Velvet_dom_sf"/>
</dbReference>
<evidence type="ECO:0000256" key="5">
    <source>
        <dbReference type="SAM" id="MobiDB-lite"/>
    </source>
</evidence>
<feature type="region of interest" description="Disordered" evidence="5">
    <location>
        <begin position="1"/>
        <end position="39"/>
    </location>
</feature>
<evidence type="ECO:0000256" key="1">
    <source>
        <dbReference type="ARBA" id="ARBA00004123"/>
    </source>
</evidence>
<feature type="region of interest" description="Disordered" evidence="5">
    <location>
        <begin position="378"/>
        <end position="494"/>
    </location>
</feature>
<keyword evidence="4" id="KW-0539">Nucleus</keyword>
<dbReference type="Gene3D" id="2.60.40.3960">
    <property type="entry name" value="Velvet domain"/>
    <property type="match status" value="1"/>
</dbReference>
<evidence type="ECO:0000256" key="4">
    <source>
        <dbReference type="ARBA" id="ARBA00023242"/>
    </source>
</evidence>
<dbReference type="Pfam" id="PF11754">
    <property type="entry name" value="Velvet"/>
    <property type="match status" value="1"/>
</dbReference>
<dbReference type="GO" id="GO:0005634">
    <property type="term" value="C:nucleus"/>
    <property type="evidence" value="ECO:0007669"/>
    <property type="project" value="UniProtKB-SubCell"/>
</dbReference>
<proteinExistence type="predicted"/>
<feature type="compositionally biased region" description="Polar residues" evidence="5">
    <location>
        <begin position="194"/>
        <end position="204"/>
    </location>
</feature>
<comment type="caution">
    <text evidence="7">The sequence shown here is derived from an EMBL/GenBank/DDBJ whole genome shotgun (WGS) entry which is preliminary data.</text>
</comment>
<dbReference type="EMBL" id="AMKT01000028">
    <property type="protein sequence ID" value="OXG25110.1"/>
    <property type="molecule type" value="Genomic_DNA"/>
</dbReference>
<dbReference type="AlphaFoldDB" id="A0A854QFX5"/>
<reference evidence="7 8" key="1">
    <citation type="submission" date="2017-06" db="EMBL/GenBank/DDBJ databases">
        <title>Global population genomics of the pathogenic fungus Cryptococcus neoformans var. grubii.</title>
        <authorList>
            <person name="Cuomo C."/>
            <person name="Litvintseva A."/>
            <person name="Chen Y."/>
            <person name="Young S."/>
            <person name="Zeng Q."/>
            <person name="Chapman S."/>
            <person name="Gujja S."/>
            <person name="Saif S."/>
            <person name="Birren B."/>
        </authorList>
    </citation>
    <scope>NUCLEOTIDE SEQUENCE [LARGE SCALE GENOMIC DNA]</scope>
    <source>
        <strain evidence="7 8">Tu259-1</strain>
    </source>
</reference>
<keyword evidence="3" id="KW-0804">Transcription</keyword>
<sequence length="494" mass="52499">MPVPQPSQDTESQHISSSAVPSIPRPIATAVEKHGSQFAREPDASFATSACASQPSNGNMRSDNALMLFTPPIILQKGIFSGKKMRFALSVEQEPVLGRRKTEKDRRPLGPAPIVRLRAVECRSVEDDTGVIEEEVDAGTLDAVNIVCAADLCAPTTTQHSAIEETNEAKLLPESEHRPYGEHDTSLVNFAGVTSSEQASSGPSTPARKARDQAVTSEVDPTSLGDAPLAADVVREEKAAKKWKRQKSSGEVSSGSATEIERARRSGAGHGAAVPERNLYGNLHVGGVKVPDLEGKMGVWFLFTDLCVRQEGSYSLRFRCYDITAVEEGGLPVAQLAECRSQPFRIYSPRQIPILPKLTELAEHFAKLGFKLNTRKNDRAAQSPLPPPPSTAPPSAHAAVLTMGSRPQPCPIQPLDPSSHMSSSSSTSNSEKAMRSTSTGQCTSFMTDNTSKTSNSLGGSGESSAKGASTAQTGQSFQVTSVSSEENNGTGTGD</sequence>
<feature type="domain" description="Velvet" evidence="6">
    <location>
        <begin position="82"/>
        <end position="375"/>
    </location>
</feature>
<comment type="subcellular location">
    <subcellularLocation>
        <location evidence="1">Nucleus</location>
    </subcellularLocation>
</comment>
<feature type="compositionally biased region" description="Low complexity" evidence="5">
    <location>
        <begin position="462"/>
        <end position="471"/>
    </location>
</feature>
<feature type="compositionally biased region" description="Polar residues" evidence="5">
    <location>
        <begin position="472"/>
        <end position="494"/>
    </location>
</feature>
<feature type="compositionally biased region" description="Polar residues" evidence="5">
    <location>
        <begin position="435"/>
        <end position="455"/>
    </location>
</feature>
<feature type="region of interest" description="Disordered" evidence="5">
    <location>
        <begin position="194"/>
        <end position="225"/>
    </location>
</feature>
<evidence type="ECO:0000313" key="8">
    <source>
        <dbReference type="Proteomes" id="UP000199727"/>
    </source>
</evidence>
<dbReference type="OrthoDB" id="2574492at2759"/>
<feature type="compositionally biased region" description="Polar residues" evidence="5">
    <location>
        <begin position="1"/>
        <end position="20"/>
    </location>
</feature>
<keyword evidence="2" id="KW-0805">Transcription regulation</keyword>
<dbReference type="Proteomes" id="UP000199727">
    <property type="component" value="Unassembled WGS sequence"/>
</dbReference>
<dbReference type="PANTHER" id="PTHR33572">
    <property type="entry name" value="SPORE DEVELOPMENT REGULATOR VOSA"/>
    <property type="match status" value="1"/>
</dbReference>
<feature type="region of interest" description="Disordered" evidence="5">
    <location>
        <begin position="241"/>
        <end position="271"/>
    </location>
</feature>
<dbReference type="InterPro" id="IPR037525">
    <property type="entry name" value="Velvet_dom"/>
</dbReference>
<protein>
    <recommendedName>
        <fullName evidence="6">Velvet domain-containing protein</fullName>
    </recommendedName>
</protein>
<organism evidence="7 8">
    <name type="scientific">Cryptococcus neoformans Tu259-1</name>
    <dbReference type="NCBI Taxonomy" id="1230072"/>
    <lineage>
        <taxon>Eukaryota</taxon>
        <taxon>Fungi</taxon>
        <taxon>Dikarya</taxon>
        <taxon>Basidiomycota</taxon>
        <taxon>Agaricomycotina</taxon>
        <taxon>Tremellomycetes</taxon>
        <taxon>Tremellales</taxon>
        <taxon>Cryptococcaceae</taxon>
        <taxon>Cryptococcus</taxon>
        <taxon>Cryptococcus neoformans species complex</taxon>
    </lineage>
</organism>
<dbReference type="PANTHER" id="PTHR33572:SF3">
    <property type="entry name" value="VELVET COMPLEX SUBUNIT B"/>
    <property type="match status" value="1"/>
</dbReference>
<evidence type="ECO:0000259" key="6">
    <source>
        <dbReference type="PROSITE" id="PS51821"/>
    </source>
</evidence>
<accession>A0A854QFX5</accession>
<dbReference type="InterPro" id="IPR021740">
    <property type="entry name" value="Velvet"/>
</dbReference>
<evidence type="ECO:0000256" key="2">
    <source>
        <dbReference type="ARBA" id="ARBA00023015"/>
    </source>
</evidence>
<name>A0A854QFX5_CRYNE</name>
<dbReference type="PROSITE" id="PS51821">
    <property type="entry name" value="VELVET"/>
    <property type="match status" value="1"/>
</dbReference>
<evidence type="ECO:0000256" key="3">
    <source>
        <dbReference type="ARBA" id="ARBA00023163"/>
    </source>
</evidence>
<evidence type="ECO:0000313" key="7">
    <source>
        <dbReference type="EMBL" id="OXG25110.1"/>
    </source>
</evidence>
<gene>
    <name evidence="7" type="ORF">C361_02112</name>
</gene>